<gene>
    <name evidence="2" type="ORF">JM658_07060</name>
</gene>
<accession>A0ABS9J2E9</accession>
<sequence>MKLISFLCIIVGAVLVFMFNDQSDYDKYFKILGFVLMMFGLYRSTQLWVKDNPKEDKDDVKKDDTKSLEDHLKDE</sequence>
<evidence type="ECO:0000313" key="2">
    <source>
        <dbReference type="EMBL" id="MCF8714589.1"/>
    </source>
</evidence>
<keyword evidence="3" id="KW-1185">Reference proteome</keyword>
<evidence type="ECO:0000313" key="3">
    <source>
        <dbReference type="Proteomes" id="UP000829517"/>
    </source>
</evidence>
<organism evidence="2 3">
    <name type="scientific">Joostella atrarenae</name>
    <dbReference type="NCBI Taxonomy" id="679257"/>
    <lineage>
        <taxon>Bacteria</taxon>
        <taxon>Pseudomonadati</taxon>
        <taxon>Bacteroidota</taxon>
        <taxon>Flavobacteriia</taxon>
        <taxon>Flavobacteriales</taxon>
        <taxon>Flavobacteriaceae</taxon>
        <taxon>Joostella</taxon>
    </lineage>
</organism>
<dbReference type="RefSeq" id="WP_236958553.1">
    <property type="nucleotide sequence ID" value="NZ_JAETXX010000003.1"/>
</dbReference>
<evidence type="ECO:0000256" key="1">
    <source>
        <dbReference type="SAM" id="MobiDB-lite"/>
    </source>
</evidence>
<proteinExistence type="predicted"/>
<name>A0ABS9J2E9_9FLAO</name>
<reference evidence="2 3" key="1">
    <citation type="submission" date="2021-01" db="EMBL/GenBank/DDBJ databases">
        <title>Genome sequencing of Joostella atrarenae M1-2 (= KCTC 23194).</title>
        <authorList>
            <person name="Zakaria M.R."/>
            <person name="Lam M.Q."/>
            <person name="Chong C.S."/>
        </authorList>
    </citation>
    <scope>NUCLEOTIDE SEQUENCE [LARGE SCALE GENOMIC DNA]</scope>
    <source>
        <strain evidence="2 3">M1-2</strain>
    </source>
</reference>
<dbReference type="Proteomes" id="UP000829517">
    <property type="component" value="Unassembled WGS sequence"/>
</dbReference>
<feature type="region of interest" description="Disordered" evidence="1">
    <location>
        <begin position="53"/>
        <end position="75"/>
    </location>
</feature>
<dbReference type="EMBL" id="JAETXX010000003">
    <property type="protein sequence ID" value="MCF8714589.1"/>
    <property type="molecule type" value="Genomic_DNA"/>
</dbReference>
<protein>
    <submittedName>
        <fullName evidence="2">Uncharacterized protein</fullName>
    </submittedName>
</protein>
<comment type="caution">
    <text evidence="2">The sequence shown here is derived from an EMBL/GenBank/DDBJ whole genome shotgun (WGS) entry which is preliminary data.</text>
</comment>